<gene>
    <name evidence="3" type="ORF">EK21DRAFT_84868</name>
</gene>
<keyword evidence="2" id="KW-0732">Signal</keyword>
<feature type="chain" id="PRO_5040210942" evidence="2">
    <location>
        <begin position="16"/>
        <end position="145"/>
    </location>
</feature>
<organism evidence="3 4">
    <name type="scientific">Setomelanomma holmii</name>
    <dbReference type="NCBI Taxonomy" id="210430"/>
    <lineage>
        <taxon>Eukaryota</taxon>
        <taxon>Fungi</taxon>
        <taxon>Dikarya</taxon>
        <taxon>Ascomycota</taxon>
        <taxon>Pezizomycotina</taxon>
        <taxon>Dothideomycetes</taxon>
        <taxon>Pleosporomycetidae</taxon>
        <taxon>Pleosporales</taxon>
        <taxon>Pleosporineae</taxon>
        <taxon>Phaeosphaeriaceae</taxon>
        <taxon>Setomelanomma</taxon>
    </lineage>
</organism>
<accession>A0A9P4LS94</accession>
<proteinExistence type="predicted"/>
<reference evidence="3" key="1">
    <citation type="journal article" date="2020" name="Stud. Mycol.">
        <title>101 Dothideomycetes genomes: a test case for predicting lifestyles and emergence of pathogens.</title>
        <authorList>
            <person name="Haridas S."/>
            <person name="Albert R."/>
            <person name="Binder M."/>
            <person name="Bloem J."/>
            <person name="Labutti K."/>
            <person name="Salamov A."/>
            <person name="Andreopoulos B."/>
            <person name="Baker S."/>
            <person name="Barry K."/>
            <person name="Bills G."/>
            <person name="Bluhm B."/>
            <person name="Cannon C."/>
            <person name="Castanera R."/>
            <person name="Culley D."/>
            <person name="Daum C."/>
            <person name="Ezra D."/>
            <person name="Gonzalez J."/>
            <person name="Henrissat B."/>
            <person name="Kuo A."/>
            <person name="Liang C."/>
            <person name="Lipzen A."/>
            <person name="Lutzoni F."/>
            <person name="Magnuson J."/>
            <person name="Mondo S."/>
            <person name="Nolan M."/>
            <person name="Ohm R."/>
            <person name="Pangilinan J."/>
            <person name="Park H.-J."/>
            <person name="Ramirez L."/>
            <person name="Alfaro M."/>
            <person name="Sun H."/>
            <person name="Tritt A."/>
            <person name="Yoshinaga Y."/>
            <person name="Zwiers L.-H."/>
            <person name="Turgeon B."/>
            <person name="Goodwin S."/>
            <person name="Spatafora J."/>
            <person name="Crous P."/>
            <person name="Grigoriev I."/>
        </authorList>
    </citation>
    <scope>NUCLEOTIDE SEQUENCE</scope>
    <source>
        <strain evidence="3">CBS 110217</strain>
    </source>
</reference>
<evidence type="ECO:0000256" key="2">
    <source>
        <dbReference type="SAM" id="SignalP"/>
    </source>
</evidence>
<sequence length="145" mass="15222">MFSAVLLLRYAHILGAPGFGQPFGGAAGASLELRPETQLVRDERPDVTKRSRGVRGGDQEGNKGLANGLGGLGGAGDGVECAACVVDERVYAAVFAFYGFESGFDARVVFDVDLDRYDDCVLANVDSTQACFRGLKLRVTALSAG</sequence>
<name>A0A9P4LS94_9PLEO</name>
<comment type="caution">
    <text evidence="3">The sequence shown here is derived from an EMBL/GenBank/DDBJ whole genome shotgun (WGS) entry which is preliminary data.</text>
</comment>
<feature type="region of interest" description="Disordered" evidence="1">
    <location>
        <begin position="43"/>
        <end position="62"/>
    </location>
</feature>
<feature type="compositionally biased region" description="Basic and acidic residues" evidence="1">
    <location>
        <begin position="43"/>
        <end position="61"/>
    </location>
</feature>
<keyword evidence="4" id="KW-1185">Reference proteome</keyword>
<dbReference type="AlphaFoldDB" id="A0A9P4LS94"/>
<protein>
    <submittedName>
        <fullName evidence="3">Uncharacterized protein</fullName>
    </submittedName>
</protein>
<evidence type="ECO:0000256" key="1">
    <source>
        <dbReference type="SAM" id="MobiDB-lite"/>
    </source>
</evidence>
<dbReference type="EMBL" id="ML978158">
    <property type="protein sequence ID" value="KAF2035250.1"/>
    <property type="molecule type" value="Genomic_DNA"/>
</dbReference>
<evidence type="ECO:0000313" key="4">
    <source>
        <dbReference type="Proteomes" id="UP000799777"/>
    </source>
</evidence>
<feature type="signal peptide" evidence="2">
    <location>
        <begin position="1"/>
        <end position="15"/>
    </location>
</feature>
<dbReference type="Proteomes" id="UP000799777">
    <property type="component" value="Unassembled WGS sequence"/>
</dbReference>
<evidence type="ECO:0000313" key="3">
    <source>
        <dbReference type="EMBL" id="KAF2035250.1"/>
    </source>
</evidence>